<dbReference type="Pfam" id="PF11738">
    <property type="entry name" value="DUF3298"/>
    <property type="match status" value="1"/>
</dbReference>
<evidence type="ECO:0000259" key="2">
    <source>
        <dbReference type="Pfam" id="PF11738"/>
    </source>
</evidence>
<name>A0A433Y7U4_9BACL</name>
<reference evidence="3 4" key="1">
    <citation type="submission" date="2018-12" db="EMBL/GenBank/DDBJ databases">
        <authorList>
            <person name="Sun L."/>
            <person name="Chen Z."/>
        </authorList>
    </citation>
    <scope>NUCLEOTIDE SEQUENCE [LARGE SCALE GENOMIC DNA]</scope>
    <source>
        <strain evidence="3 4">DSM 15890</strain>
    </source>
</reference>
<dbReference type="InterPro" id="IPR037126">
    <property type="entry name" value="PdaC/RsiV-like_sf"/>
</dbReference>
<dbReference type="OrthoDB" id="4990at2"/>
<sequence>MNNNIEQLQKEYQEVPIPEELDMIVSRSIQQSLKRNRNKRTKYKWFASAGTAALIFLIAINASTSVANALSSIPGVDRIIKVLTFREYIVEEPNYDANIKIPAITNMDNKALELGLNNKYLSENKALYDKFQAEMNDLKKQGGGHLGLDTDYEVKTDNDRIFSIGRYVVETVGSSSMVVTFDTIDKKNQILITLPMLFKDNQYIERISDNIKEQMKAQMKADPDKVYWLSETDDDVPPTEEFKTIAEDQSFYINSDGKLVIVFNKYDVAPGYMGSVEFVIPTEAIAGDLVSDKYIQ</sequence>
<dbReference type="Proteomes" id="UP000279446">
    <property type="component" value="Unassembled WGS sequence"/>
</dbReference>
<accession>A0A433Y7U4</accession>
<dbReference type="InterPro" id="IPR021729">
    <property type="entry name" value="DUF3298"/>
</dbReference>
<organism evidence="3 4">
    <name type="scientific">Paenibacillus anaericanus</name>
    <dbReference type="NCBI Taxonomy" id="170367"/>
    <lineage>
        <taxon>Bacteria</taxon>
        <taxon>Bacillati</taxon>
        <taxon>Bacillota</taxon>
        <taxon>Bacilli</taxon>
        <taxon>Bacillales</taxon>
        <taxon>Paenibacillaceae</taxon>
        <taxon>Paenibacillus</taxon>
    </lineage>
</organism>
<comment type="caution">
    <text evidence="3">The sequence shown here is derived from an EMBL/GenBank/DDBJ whole genome shotgun (WGS) entry which is preliminary data.</text>
</comment>
<evidence type="ECO:0000256" key="1">
    <source>
        <dbReference type="SAM" id="Phobius"/>
    </source>
</evidence>
<keyword evidence="1" id="KW-1133">Transmembrane helix</keyword>
<feature type="domain" description="DUF3298" evidence="2">
    <location>
        <begin position="197"/>
        <end position="282"/>
    </location>
</feature>
<feature type="transmembrane region" description="Helical" evidence="1">
    <location>
        <begin position="43"/>
        <end position="62"/>
    </location>
</feature>
<dbReference type="EMBL" id="RZNY01000011">
    <property type="protein sequence ID" value="RUT45497.1"/>
    <property type="molecule type" value="Genomic_DNA"/>
</dbReference>
<dbReference type="Gene3D" id="3.30.565.40">
    <property type="entry name" value="Fervidobacterium nodosum Rt17-B1 like"/>
    <property type="match status" value="1"/>
</dbReference>
<dbReference type="AlphaFoldDB" id="A0A433Y7U4"/>
<dbReference type="RefSeq" id="WP_127192771.1">
    <property type="nucleotide sequence ID" value="NZ_RZNY01000011.1"/>
</dbReference>
<evidence type="ECO:0000313" key="3">
    <source>
        <dbReference type="EMBL" id="RUT45497.1"/>
    </source>
</evidence>
<dbReference type="Gene3D" id="3.90.640.20">
    <property type="entry name" value="Heat-shock cognate protein, ATPase"/>
    <property type="match status" value="1"/>
</dbReference>
<evidence type="ECO:0000313" key="4">
    <source>
        <dbReference type="Proteomes" id="UP000279446"/>
    </source>
</evidence>
<protein>
    <submittedName>
        <fullName evidence="3">DUF3298 domain-containing protein</fullName>
    </submittedName>
</protein>
<keyword evidence="4" id="KW-1185">Reference proteome</keyword>
<proteinExistence type="predicted"/>
<keyword evidence="1" id="KW-0812">Transmembrane</keyword>
<gene>
    <name evidence="3" type="ORF">EJP82_14460</name>
</gene>
<keyword evidence="1" id="KW-0472">Membrane</keyword>